<evidence type="ECO:0008006" key="4">
    <source>
        <dbReference type="Google" id="ProtNLM"/>
    </source>
</evidence>
<protein>
    <recommendedName>
        <fullName evidence="4">Single-stranded DNA-binding protein</fullName>
    </recommendedName>
</protein>
<gene>
    <name evidence="2" type="ORF">MHBO_004224</name>
</gene>
<organism evidence="2 3">
    <name type="scientific">Bonamia ostreae</name>
    <dbReference type="NCBI Taxonomy" id="126728"/>
    <lineage>
        <taxon>Eukaryota</taxon>
        <taxon>Sar</taxon>
        <taxon>Rhizaria</taxon>
        <taxon>Endomyxa</taxon>
        <taxon>Ascetosporea</taxon>
        <taxon>Haplosporida</taxon>
        <taxon>Bonamia</taxon>
    </lineage>
</organism>
<reference evidence="2 3" key="1">
    <citation type="journal article" date="2024" name="BMC Biol.">
        <title>Comparative genomics of Ascetosporea gives new insight into the evolutionary basis for animal parasitism in Rhizaria.</title>
        <authorList>
            <person name="Hiltunen Thoren M."/>
            <person name="Onut-Brannstrom I."/>
            <person name="Alfjorden A."/>
            <person name="Peckova H."/>
            <person name="Swords F."/>
            <person name="Hooper C."/>
            <person name="Holzer A.S."/>
            <person name="Bass D."/>
            <person name="Burki F."/>
        </authorList>
    </citation>
    <scope>NUCLEOTIDE SEQUENCE [LARGE SCALE GENOMIC DNA]</scope>
    <source>
        <strain evidence="2">20-A016</strain>
    </source>
</reference>
<dbReference type="Proteomes" id="UP001439008">
    <property type="component" value="Unassembled WGS sequence"/>
</dbReference>
<feature type="region of interest" description="Disordered" evidence="1">
    <location>
        <begin position="170"/>
        <end position="218"/>
    </location>
</feature>
<evidence type="ECO:0000313" key="3">
    <source>
        <dbReference type="Proteomes" id="UP001439008"/>
    </source>
</evidence>
<keyword evidence="3" id="KW-1185">Reference proteome</keyword>
<evidence type="ECO:0000256" key="1">
    <source>
        <dbReference type="SAM" id="MobiDB-lite"/>
    </source>
</evidence>
<name>A0ABV2ASQ5_9EUKA</name>
<proteinExistence type="predicted"/>
<comment type="caution">
    <text evidence="2">The sequence shown here is derived from an EMBL/GenBank/DDBJ whole genome shotgun (WGS) entry which is preliminary data.</text>
</comment>
<dbReference type="EMBL" id="JBDODL010003463">
    <property type="protein sequence ID" value="MES1922701.1"/>
    <property type="molecule type" value="Genomic_DNA"/>
</dbReference>
<feature type="compositionally biased region" description="Low complexity" evidence="1">
    <location>
        <begin position="176"/>
        <end position="201"/>
    </location>
</feature>
<accession>A0ABV2ASQ5</accession>
<sequence length="218" mass="24532">MGGGCIPEDSICMFHMEVRQPTKPEKKTQDVWVSQSDKGIMYLDCCFEAVGGQFEGRKIFEVIALPVGMQTSQLTDGHVKWCNGSGARLRAIVEAVRNIDPKDQSQNAMNGRAIAGWHEFNGMTFPIKVGYKRIESDDKYVNNRIKSIVTPNRKEYEQVVNGVDIITDKPIPEIKQSSSPQQQSGGYGQQQYQQPQQPRQPFDGSENNNGQFDDVPFR</sequence>
<evidence type="ECO:0000313" key="2">
    <source>
        <dbReference type="EMBL" id="MES1922701.1"/>
    </source>
</evidence>